<dbReference type="AlphaFoldDB" id="A0AAP9DQZ0"/>
<dbReference type="Pfam" id="PF00782">
    <property type="entry name" value="DSPc"/>
    <property type="match status" value="1"/>
</dbReference>
<evidence type="ECO:0000259" key="4">
    <source>
        <dbReference type="PROSITE" id="PS50056"/>
    </source>
</evidence>
<keyword evidence="2" id="KW-0904">Protein phosphatase</keyword>
<evidence type="ECO:0000256" key="2">
    <source>
        <dbReference type="ARBA" id="ARBA00022912"/>
    </source>
</evidence>
<dbReference type="InterPro" id="IPR016130">
    <property type="entry name" value="Tyr_Pase_AS"/>
</dbReference>
<evidence type="ECO:0000313" key="5">
    <source>
        <dbReference type="EMBL" id="QDM42475.1"/>
    </source>
</evidence>
<dbReference type="InterPro" id="IPR000340">
    <property type="entry name" value="Dual-sp_phosphatase_cat-dom"/>
</dbReference>
<dbReference type="InterPro" id="IPR000387">
    <property type="entry name" value="Tyr_Pase_dom"/>
</dbReference>
<feature type="region of interest" description="Disordered" evidence="3">
    <location>
        <begin position="1"/>
        <end position="25"/>
    </location>
</feature>
<name>A0AAP9DQZ0_PANTH</name>
<dbReference type="PROSITE" id="PS50056">
    <property type="entry name" value="TYR_PHOSPHATASE_2"/>
    <property type="match status" value="1"/>
</dbReference>
<dbReference type="GO" id="GO:0004721">
    <property type="term" value="F:phosphoprotein phosphatase activity"/>
    <property type="evidence" value="ECO:0007669"/>
    <property type="project" value="UniProtKB-KW"/>
</dbReference>
<reference evidence="5 6" key="1">
    <citation type="submission" date="2019-07" db="EMBL/GenBank/DDBJ databases">
        <title>Paenibacillus thiaminolyticus NRRL B-4156.</title>
        <authorList>
            <person name="Hehnly C."/>
            <person name="Zhang L."/>
        </authorList>
    </citation>
    <scope>NUCLEOTIDE SEQUENCE [LARGE SCALE GENOMIC DNA]</scope>
    <source>
        <strain evidence="5 6">NRRL B-4156</strain>
    </source>
</reference>
<keyword evidence="1" id="KW-0378">Hydrolase</keyword>
<dbReference type="SUPFAM" id="SSF52799">
    <property type="entry name" value="(Phosphotyrosine protein) phosphatases II"/>
    <property type="match status" value="1"/>
</dbReference>
<dbReference type="PROSITE" id="PS00383">
    <property type="entry name" value="TYR_PHOSPHATASE_1"/>
    <property type="match status" value="1"/>
</dbReference>
<evidence type="ECO:0000256" key="1">
    <source>
        <dbReference type="ARBA" id="ARBA00022801"/>
    </source>
</evidence>
<organism evidence="5 6">
    <name type="scientific">Paenibacillus thiaminolyticus</name>
    <name type="common">Bacillus thiaminolyticus</name>
    <dbReference type="NCBI Taxonomy" id="49283"/>
    <lineage>
        <taxon>Bacteria</taxon>
        <taxon>Bacillati</taxon>
        <taxon>Bacillota</taxon>
        <taxon>Bacilli</taxon>
        <taxon>Bacillales</taxon>
        <taxon>Paenibacillaceae</taxon>
        <taxon>Paenibacillus</taxon>
    </lineage>
</organism>
<dbReference type="SMART" id="SM00195">
    <property type="entry name" value="DSPc"/>
    <property type="match status" value="1"/>
</dbReference>
<gene>
    <name evidence="5" type="ORF">FLT43_02385</name>
</gene>
<evidence type="ECO:0000313" key="6">
    <source>
        <dbReference type="Proteomes" id="UP000315377"/>
    </source>
</evidence>
<sequence>MDSKSHGVIQSHRSRPLESNRTNRMEAARNTYSTLKEPEMNEKPYHELIPNLYMCGAKDVNQLIQEQGIDVVVDLRAEVDPSELTPLNITRVHAPLEDHAEGTEESQMKEAIHAVVTHHQAGKKVAFHCGAGRGRTGAVAVGTLMELKLASDIDEALSKAREARSILKMNEAQRATLMRLYP</sequence>
<dbReference type="Proteomes" id="UP000315377">
    <property type="component" value="Chromosome"/>
</dbReference>
<dbReference type="InterPro" id="IPR029021">
    <property type="entry name" value="Prot-tyrosine_phosphatase-like"/>
</dbReference>
<feature type="compositionally biased region" description="Basic and acidic residues" evidence="3">
    <location>
        <begin position="15"/>
        <end position="25"/>
    </location>
</feature>
<dbReference type="Gene3D" id="3.90.190.10">
    <property type="entry name" value="Protein tyrosine phosphatase superfamily"/>
    <property type="match status" value="1"/>
</dbReference>
<dbReference type="EMBL" id="CP041405">
    <property type="protein sequence ID" value="QDM42475.1"/>
    <property type="molecule type" value="Genomic_DNA"/>
</dbReference>
<evidence type="ECO:0000256" key="3">
    <source>
        <dbReference type="SAM" id="MobiDB-lite"/>
    </source>
</evidence>
<dbReference type="InterPro" id="IPR020422">
    <property type="entry name" value="TYR_PHOSPHATASE_DUAL_dom"/>
</dbReference>
<dbReference type="PANTHER" id="PTHR47216:SF4">
    <property type="entry name" value="OS01G0859400 PROTEIN"/>
    <property type="match status" value="1"/>
</dbReference>
<proteinExistence type="predicted"/>
<protein>
    <submittedName>
        <fullName evidence="5">Protein tyrosine phosphatase</fullName>
    </submittedName>
</protein>
<dbReference type="PANTHER" id="PTHR47216">
    <property type="match status" value="1"/>
</dbReference>
<feature type="domain" description="Tyrosine specific protein phosphatases" evidence="4">
    <location>
        <begin position="106"/>
        <end position="175"/>
    </location>
</feature>
<accession>A0AAP9DQZ0</accession>